<evidence type="ECO:0000313" key="4">
    <source>
        <dbReference type="Proteomes" id="UP000887458"/>
    </source>
</evidence>
<dbReference type="Pfam" id="PF01607">
    <property type="entry name" value="CBM_14"/>
    <property type="match status" value="1"/>
</dbReference>
<sequence length="111" mass="12462">MYNSFGRIIWTIIGFMIIIQQIEQPSVLCSGGGGGGDQHSATTAHPPSHPRFLCPKQNGRFACRLNPQSYYLCDNYVPFLQLCPGTLFFDKDLKDCKSAGHFKLETEKPKH</sequence>
<reference evidence="3 4" key="2">
    <citation type="journal article" date="2022" name="Mol. Biol. Evol.">
        <title>Comparative Genomics Reveals Insights into the Divergent Evolution of Astigmatic Mites and Household Pest Adaptations.</title>
        <authorList>
            <person name="Xiong Q."/>
            <person name="Wan A.T."/>
            <person name="Liu X."/>
            <person name="Fung C.S."/>
            <person name="Xiao X."/>
            <person name="Malainual N."/>
            <person name="Hou J."/>
            <person name="Wang L."/>
            <person name="Wang M."/>
            <person name="Yang K.Y."/>
            <person name="Cui Y."/>
            <person name="Leung E.L."/>
            <person name="Nong W."/>
            <person name="Shin S.K."/>
            <person name="Au S.W."/>
            <person name="Jeong K.Y."/>
            <person name="Chew F.T."/>
            <person name="Hui J.H."/>
            <person name="Leung T.F."/>
            <person name="Tungtrongchitr A."/>
            <person name="Zhong N."/>
            <person name="Liu Z."/>
            <person name="Tsui S.K."/>
        </authorList>
    </citation>
    <scope>NUCLEOTIDE SEQUENCE [LARGE SCALE GENOMIC DNA]</scope>
    <source>
        <strain evidence="3">Derp</strain>
    </source>
</reference>
<comment type="caution">
    <text evidence="3">The sequence shown here is derived from an EMBL/GenBank/DDBJ whole genome shotgun (WGS) entry which is preliminary data.</text>
</comment>
<evidence type="ECO:0000313" key="3">
    <source>
        <dbReference type="EMBL" id="KAH9419711.1"/>
    </source>
</evidence>
<protein>
    <submittedName>
        <fullName evidence="3">Chitin binding</fullName>
    </submittedName>
</protein>
<dbReference type="Proteomes" id="UP000887458">
    <property type="component" value="Unassembled WGS sequence"/>
</dbReference>
<proteinExistence type="predicted"/>
<organism evidence="3 4">
    <name type="scientific">Dermatophagoides pteronyssinus</name>
    <name type="common">European house dust mite</name>
    <dbReference type="NCBI Taxonomy" id="6956"/>
    <lineage>
        <taxon>Eukaryota</taxon>
        <taxon>Metazoa</taxon>
        <taxon>Ecdysozoa</taxon>
        <taxon>Arthropoda</taxon>
        <taxon>Chelicerata</taxon>
        <taxon>Arachnida</taxon>
        <taxon>Acari</taxon>
        <taxon>Acariformes</taxon>
        <taxon>Sarcoptiformes</taxon>
        <taxon>Astigmata</taxon>
        <taxon>Psoroptidia</taxon>
        <taxon>Analgoidea</taxon>
        <taxon>Pyroglyphidae</taxon>
        <taxon>Dermatophagoidinae</taxon>
        <taxon>Dermatophagoides</taxon>
    </lineage>
</organism>
<feature type="signal peptide" evidence="1">
    <location>
        <begin position="1"/>
        <end position="24"/>
    </location>
</feature>
<reference evidence="3 4" key="1">
    <citation type="journal article" date="2018" name="J. Allergy Clin. Immunol.">
        <title>High-quality assembly of Dermatophagoides pteronyssinus genome and transcriptome reveals a wide range of novel allergens.</title>
        <authorList>
            <person name="Liu X.Y."/>
            <person name="Yang K.Y."/>
            <person name="Wang M.Q."/>
            <person name="Kwok J.S."/>
            <person name="Zeng X."/>
            <person name="Yang Z."/>
            <person name="Xiao X.J."/>
            <person name="Lau C.P."/>
            <person name="Li Y."/>
            <person name="Huang Z.M."/>
            <person name="Ba J.G."/>
            <person name="Yim A.K."/>
            <person name="Ouyang C.Y."/>
            <person name="Ngai S.M."/>
            <person name="Chan T.F."/>
            <person name="Leung E.L."/>
            <person name="Liu L."/>
            <person name="Liu Z.G."/>
            <person name="Tsui S.K."/>
        </authorList>
    </citation>
    <scope>NUCLEOTIDE SEQUENCE [LARGE SCALE GENOMIC DNA]</scope>
    <source>
        <strain evidence="3">Derp</strain>
    </source>
</reference>
<accession>A0ABQ8JBJ1</accession>
<dbReference type="InterPro" id="IPR036508">
    <property type="entry name" value="Chitin-bd_dom_sf"/>
</dbReference>
<dbReference type="SUPFAM" id="SSF57625">
    <property type="entry name" value="Invertebrate chitin-binding proteins"/>
    <property type="match status" value="1"/>
</dbReference>
<dbReference type="EMBL" id="NJHN03000054">
    <property type="protein sequence ID" value="KAH9419711.1"/>
    <property type="molecule type" value="Genomic_DNA"/>
</dbReference>
<dbReference type="Gene3D" id="2.170.140.10">
    <property type="entry name" value="Chitin binding domain"/>
    <property type="match status" value="1"/>
</dbReference>
<evidence type="ECO:0000259" key="2">
    <source>
        <dbReference type="Pfam" id="PF01607"/>
    </source>
</evidence>
<feature type="domain" description="Chitin-binding type-2" evidence="2">
    <location>
        <begin position="54"/>
        <end position="98"/>
    </location>
</feature>
<feature type="chain" id="PRO_5045869618" evidence="1">
    <location>
        <begin position="25"/>
        <end position="111"/>
    </location>
</feature>
<gene>
    <name evidence="3" type="primary">Cpap3-a1_2</name>
    <name evidence="3" type="ORF">DERP_001541</name>
</gene>
<keyword evidence="4" id="KW-1185">Reference proteome</keyword>
<dbReference type="InterPro" id="IPR002557">
    <property type="entry name" value="Chitin-bd_dom"/>
</dbReference>
<evidence type="ECO:0000256" key="1">
    <source>
        <dbReference type="SAM" id="SignalP"/>
    </source>
</evidence>
<keyword evidence="1" id="KW-0732">Signal</keyword>
<name>A0ABQ8JBJ1_DERPT</name>